<evidence type="ECO:0000313" key="2">
    <source>
        <dbReference type="Proteomes" id="UP000183471"/>
    </source>
</evidence>
<keyword evidence="2" id="KW-1185">Reference proteome</keyword>
<reference evidence="1 2" key="1">
    <citation type="submission" date="2016-10" db="EMBL/GenBank/DDBJ databases">
        <authorList>
            <person name="Varghese N."/>
            <person name="Submissions S."/>
        </authorList>
    </citation>
    <scope>NUCLEOTIDE SEQUENCE [LARGE SCALE GENOMIC DNA]</scope>
    <source>
        <strain evidence="1 2">Nl1</strain>
    </source>
</reference>
<sequence length="178" mass="20209">MYLRLPARIKRNLTSSMAENNPLIDPDAGISSGKEIDASILDEKSIALFTSLRQFVWVQGEPLPLIYEIENEIYTKHGINLPALKYLQAIGLISLEPGGYVKRKFGKHTRLFYYGKPTKIQFPQAANNQLDLGHVLLTDLGKAMAAVHNAKRNQEFYEYVIEKWFRQGMVVSSILARN</sequence>
<gene>
    <name evidence="1" type="ORF">SAMN05216402_2871</name>
</gene>
<accession>A0ABY0TLH6</accession>
<comment type="caution">
    <text evidence="1">The sequence shown here is derived from an EMBL/GenBank/DDBJ whole genome shotgun (WGS) entry which is preliminary data.</text>
</comment>
<dbReference type="EMBL" id="FNKY01000001">
    <property type="protein sequence ID" value="SDQ93144.1"/>
    <property type="molecule type" value="Genomic_DNA"/>
</dbReference>
<organism evidence="1 2">
    <name type="scientific">Nitrosospira multiformis</name>
    <dbReference type="NCBI Taxonomy" id="1231"/>
    <lineage>
        <taxon>Bacteria</taxon>
        <taxon>Pseudomonadati</taxon>
        <taxon>Pseudomonadota</taxon>
        <taxon>Betaproteobacteria</taxon>
        <taxon>Nitrosomonadales</taxon>
        <taxon>Nitrosomonadaceae</taxon>
        <taxon>Nitrosospira</taxon>
    </lineage>
</organism>
<name>A0ABY0TLH6_9PROT</name>
<evidence type="ECO:0000313" key="1">
    <source>
        <dbReference type="EMBL" id="SDQ93144.1"/>
    </source>
</evidence>
<protein>
    <submittedName>
        <fullName evidence="1">Uncharacterized protein</fullName>
    </submittedName>
</protein>
<proteinExistence type="predicted"/>
<dbReference type="RefSeq" id="WP_256324161.1">
    <property type="nucleotide sequence ID" value="NZ_FNKY01000001.1"/>
</dbReference>
<dbReference type="Proteomes" id="UP000183471">
    <property type="component" value="Unassembled WGS sequence"/>
</dbReference>